<evidence type="ECO:0000313" key="3">
    <source>
        <dbReference type="Proteomes" id="UP000077355"/>
    </source>
</evidence>
<name>A0A168MGQ8_9BACL</name>
<dbReference type="Proteomes" id="UP000077355">
    <property type="component" value="Unassembled WGS sequence"/>
</dbReference>
<organism evidence="2 3">
    <name type="scientific">Paenibacillus antarcticus</name>
    <dbReference type="NCBI Taxonomy" id="253703"/>
    <lineage>
        <taxon>Bacteria</taxon>
        <taxon>Bacillati</taxon>
        <taxon>Bacillota</taxon>
        <taxon>Bacilli</taxon>
        <taxon>Bacillales</taxon>
        <taxon>Paenibacillaceae</taxon>
        <taxon>Paenibacillus</taxon>
    </lineage>
</organism>
<feature type="region of interest" description="Disordered" evidence="1">
    <location>
        <begin position="1"/>
        <end position="36"/>
    </location>
</feature>
<dbReference type="OrthoDB" id="2168541at2"/>
<dbReference type="EMBL" id="LVJI01000020">
    <property type="protein sequence ID" value="OAB44657.1"/>
    <property type="molecule type" value="Genomic_DNA"/>
</dbReference>
<comment type="caution">
    <text evidence="2">The sequence shown here is derived from an EMBL/GenBank/DDBJ whole genome shotgun (WGS) entry which is preliminary data.</text>
</comment>
<sequence>MGTEVVQENSKQNDQPEKDAQNQSKESINQEEWSSLPEYDTIIQQIDKEDYNFKTVTDNEGKRILLLIDQGGVEQYKTIYIKNTSRLKIIKIDGEGQIFNEVLTSK</sequence>
<evidence type="ECO:0000256" key="1">
    <source>
        <dbReference type="SAM" id="MobiDB-lite"/>
    </source>
</evidence>
<reference evidence="2 3" key="1">
    <citation type="submission" date="2016-03" db="EMBL/GenBank/DDBJ databases">
        <title>Draft genome sequence of Paenibacillus antarcticus CECT 5836.</title>
        <authorList>
            <person name="Shin S.-K."/>
            <person name="Yi H."/>
        </authorList>
    </citation>
    <scope>NUCLEOTIDE SEQUENCE [LARGE SCALE GENOMIC DNA]</scope>
    <source>
        <strain evidence="2 3">CECT 5836</strain>
    </source>
</reference>
<gene>
    <name evidence="2" type="ORF">PBAT_15455</name>
</gene>
<proteinExistence type="predicted"/>
<evidence type="ECO:0000313" key="2">
    <source>
        <dbReference type="EMBL" id="OAB44657.1"/>
    </source>
</evidence>
<feature type="compositionally biased region" description="Polar residues" evidence="1">
    <location>
        <begin position="21"/>
        <end position="33"/>
    </location>
</feature>
<keyword evidence="3" id="KW-1185">Reference proteome</keyword>
<feature type="compositionally biased region" description="Polar residues" evidence="1">
    <location>
        <begin position="1"/>
        <end position="13"/>
    </location>
</feature>
<dbReference type="AlphaFoldDB" id="A0A168MGQ8"/>
<protein>
    <submittedName>
        <fullName evidence="2">Uncharacterized protein</fullName>
    </submittedName>
</protein>
<accession>A0A168MGQ8</accession>
<dbReference type="RefSeq" id="WP_068650860.1">
    <property type="nucleotide sequence ID" value="NZ_CP043611.1"/>
</dbReference>